<reference evidence="5 6" key="1">
    <citation type="submission" date="2025-04" db="UniProtKB">
        <authorList>
            <consortium name="RefSeq"/>
        </authorList>
    </citation>
    <scope>IDENTIFICATION</scope>
    <source>
        <strain evidence="5 6">J_2021</strain>
        <tissue evidence="5 6">Erythrocytes</tissue>
    </source>
</reference>
<dbReference type="CDD" id="cd08544">
    <property type="entry name" value="Reeler"/>
    <property type="match status" value="1"/>
</dbReference>
<protein>
    <submittedName>
        <fullName evidence="5 6">Ferric-chelate reductase 1 S homeolog isoform X1</fullName>
    </submittedName>
</protein>
<proteinExistence type="inferred from homology"/>
<dbReference type="RefSeq" id="XP_041447086.1">
    <property type="nucleotide sequence ID" value="XM_041591152.1"/>
</dbReference>
<keyword evidence="4" id="KW-1185">Reference proteome</keyword>
<evidence type="ECO:0000256" key="2">
    <source>
        <dbReference type="SAM" id="Phobius"/>
    </source>
</evidence>
<dbReference type="CTD" id="379344"/>
<feature type="transmembrane region" description="Helical" evidence="2">
    <location>
        <begin position="20"/>
        <end position="40"/>
    </location>
</feature>
<evidence type="ECO:0000259" key="3">
    <source>
        <dbReference type="PROSITE" id="PS51019"/>
    </source>
</evidence>
<dbReference type="Pfam" id="PF02014">
    <property type="entry name" value="Reeler"/>
    <property type="match status" value="1"/>
</dbReference>
<dbReference type="RefSeq" id="XP_041447085.1">
    <property type="nucleotide sequence ID" value="XM_041591151.1"/>
</dbReference>
<keyword evidence="2" id="KW-0812">Transmembrane</keyword>
<dbReference type="InterPro" id="IPR042307">
    <property type="entry name" value="Reeler_sf"/>
</dbReference>
<dbReference type="InterPro" id="IPR002861">
    <property type="entry name" value="Reeler_dom"/>
</dbReference>
<gene>
    <name evidence="5 6" type="primary">frrs1.S</name>
    <name evidence="5 6" type="synonym">fcr1</name>
</gene>
<organism evidence="4 6">
    <name type="scientific">Xenopus laevis</name>
    <name type="common">African clawed frog</name>
    <dbReference type="NCBI Taxonomy" id="8355"/>
    <lineage>
        <taxon>Eukaryota</taxon>
        <taxon>Metazoa</taxon>
        <taxon>Chordata</taxon>
        <taxon>Craniata</taxon>
        <taxon>Vertebrata</taxon>
        <taxon>Euteleostomi</taxon>
        <taxon>Amphibia</taxon>
        <taxon>Batrachia</taxon>
        <taxon>Anura</taxon>
        <taxon>Pipoidea</taxon>
        <taxon>Pipidae</taxon>
        <taxon>Xenopodinae</taxon>
        <taxon>Xenopus</taxon>
        <taxon>Xenopus</taxon>
    </lineage>
</organism>
<dbReference type="Gene3D" id="2.60.40.4060">
    <property type="entry name" value="Reeler domain"/>
    <property type="match status" value="1"/>
</dbReference>
<accession>A0A8J1N024</accession>
<keyword evidence="2" id="KW-0472">Membrane</keyword>
<evidence type="ECO:0000313" key="5">
    <source>
        <dbReference type="RefSeq" id="XP_041447085.1"/>
    </source>
</evidence>
<dbReference type="Proteomes" id="UP000186698">
    <property type="component" value="Chromosome 4S"/>
</dbReference>
<sequence length="280" mass="31023">MDRWDTPTPHLKNGQMNPFVLFLIYLYTCVFSPVTGYPNGKVTSACRSMRPDHGHTPQADPIHSINVDKTIFNPGDRIKVTLSGSRFDGFLVEARDAENLNGSAVGSFSLTDKRISQLLTCDGIQNSAVSHTSKERKLQVEFFWVAPANSPKHIQFLATVVQKYKIYWMKIPGPVISQPNAPSVPLKNPSSMITVVPPSASLHKRFSSAGCGSSKFCIRNPVSCDPEHNPECFFLSFRKHGQSVLVEMTGPGQGNISFVLSHDQWMVRLLSFLHFAGKST</sequence>
<comment type="similarity">
    <text evidence="1">Belongs to the FRRS1 family.</text>
</comment>
<evidence type="ECO:0000313" key="6">
    <source>
        <dbReference type="RefSeq" id="XP_041447086.1"/>
    </source>
</evidence>
<dbReference type="FunFam" id="2.60.40.4060:FF:000003">
    <property type="entry name" value="Ferric chelate reductase 1"/>
    <property type="match status" value="1"/>
</dbReference>
<name>A0A8J1N024_XENLA</name>
<dbReference type="AlphaFoldDB" id="A0A8J1N024"/>
<dbReference type="GO" id="GO:0006879">
    <property type="term" value="P:intracellular iron ion homeostasis"/>
    <property type="evidence" value="ECO:0007669"/>
    <property type="project" value="TreeGrafter"/>
</dbReference>
<dbReference type="PROSITE" id="PS51019">
    <property type="entry name" value="REELIN"/>
    <property type="match status" value="1"/>
</dbReference>
<keyword evidence="2" id="KW-1133">Transmembrane helix</keyword>
<evidence type="ECO:0000313" key="4">
    <source>
        <dbReference type="Proteomes" id="UP000186698"/>
    </source>
</evidence>
<dbReference type="GO" id="GO:0016020">
    <property type="term" value="C:membrane"/>
    <property type="evidence" value="ECO:0007669"/>
    <property type="project" value="TreeGrafter"/>
</dbReference>
<dbReference type="GO" id="GO:0016722">
    <property type="term" value="F:oxidoreductase activity, acting on metal ions"/>
    <property type="evidence" value="ECO:0007669"/>
    <property type="project" value="TreeGrafter"/>
</dbReference>
<dbReference type="PANTHER" id="PTHR45828:SF3">
    <property type="entry name" value="FERRIC-CHELATE REDUCTASE 1"/>
    <property type="match status" value="1"/>
</dbReference>
<dbReference type="GeneID" id="379344"/>
<evidence type="ECO:0000256" key="1">
    <source>
        <dbReference type="ARBA" id="ARBA00009195"/>
    </source>
</evidence>
<dbReference type="PANTHER" id="PTHR45828">
    <property type="entry name" value="CYTOCHROME B561/FERRIC REDUCTASE TRANSMEMBRANE"/>
    <property type="match status" value="1"/>
</dbReference>
<dbReference type="InterPro" id="IPR051237">
    <property type="entry name" value="Ferric-chelate_Red/DefProt"/>
</dbReference>
<feature type="domain" description="Reelin" evidence="3">
    <location>
        <begin position="27"/>
        <end position="192"/>
    </location>
</feature>